<evidence type="ECO:0000313" key="4">
    <source>
        <dbReference type="Proteomes" id="UP000197024"/>
    </source>
</evidence>
<gene>
    <name evidence="3" type="ORF">CD943_13240</name>
</gene>
<feature type="domain" description="Beta-lactamase-related" evidence="2">
    <location>
        <begin position="43"/>
        <end position="381"/>
    </location>
</feature>
<reference evidence="3 4" key="2">
    <citation type="submission" date="2017-06" db="EMBL/GenBank/DDBJ databases">
        <authorList>
            <person name="Kim H.J."/>
            <person name="Triplett B.A."/>
        </authorList>
    </citation>
    <scope>NUCLEOTIDE SEQUENCE [LARGE SCALE GENOMIC DNA]</scope>
    <source>
        <strain evidence="3 4">BZC3</strain>
    </source>
</reference>
<feature type="signal peptide" evidence="1">
    <location>
        <begin position="1"/>
        <end position="37"/>
    </location>
</feature>
<organism evidence="3 4">
    <name type="scientific">Brevundimonas diminuta</name>
    <name type="common">Pseudomonas diminuta</name>
    <dbReference type="NCBI Taxonomy" id="293"/>
    <lineage>
        <taxon>Bacteria</taxon>
        <taxon>Pseudomonadati</taxon>
        <taxon>Pseudomonadota</taxon>
        <taxon>Alphaproteobacteria</taxon>
        <taxon>Caulobacterales</taxon>
        <taxon>Caulobacteraceae</taxon>
        <taxon>Brevundimonas</taxon>
    </lineage>
</organism>
<accession>A0A1Z3M091</accession>
<dbReference type="Gene3D" id="3.40.710.10">
    <property type="entry name" value="DD-peptidase/beta-lactamase superfamily"/>
    <property type="match status" value="1"/>
</dbReference>
<dbReference type="PANTHER" id="PTHR43283">
    <property type="entry name" value="BETA-LACTAMASE-RELATED"/>
    <property type="match status" value="1"/>
</dbReference>
<dbReference type="Proteomes" id="UP000197024">
    <property type="component" value="Chromosome"/>
</dbReference>
<dbReference type="EMBL" id="CP021995">
    <property type="protein sequence ID" value="ASD27765.1"/>
    <property type="molecule type" value="Genomic_DNA"/>
</dbReference>
<dbReference type="GO" id="GO:0016787">
    <property type="term" value="F:hydrolase activity"/>
    <property type="evidence" value="ECO:0007669"/>
    <property type="project" value="UniProtKB-KW"/>
</dbReference>
<dbReference type="SUPFAM" id="SSF56601">
    <property type="entry name" value="beta-lactamase/transpeptidase-like"/>
    <property type="match status" value="1"/>
</dbReference>
<dbReference type="InterPro" id="IPR012338">
    <property type="entry name" value="Beta-lactam/transpept-like"/>
</dbReference>
<name>A0A1Z3M091_BREDI</name>
<evidence type="ECO:0000259" key="2">
    <source>
        <dbReference type="Pfam" id="PF00144"/>
    </source>
</evidence>
<dbReference type="InterPro" id="IPR001466">
    <property type="entry name" value="Beta-lactam-related"/>
</dbReference>
<keyword evidence="3" id="KW-0378">Hydrolase</keyword>
<proteinExistence type="predicted"/>
<dbReference type="PROSITE" id="PS51318">
    <property type="entry name" value="TAT"/>
    <property type="match status" value="1"/>
</dbReference>
<evidence type="ECO:0000256" key="1">
    <source>
        <dbReference type="SAM" id="SignalP"/>
    </source>
</evidence>
<feature type="chain" id="PRO_5013187472" evidence="1">
    <location>
        <begin position="38"/>
        <end position="395"/>
    </location>
</feature>
<dbReference type="InterPro" id="IPR006311">
    <property type="entry name" value="TAT_signal"/>
</dbReference>
<sequence length="395" mass="41942">MRRSSDFPRLQLARRTMLARGLAVLAAPLVVPLGARADEASDFDAFVNAEMLRAGIPGLALGYAREGRVQLTRGYGVADLVSRRPVTFNTVFPLASVTKPVTATVVMQLVEQGRLGLDDAVGPHLGFPLANPHHPDAPITVRQLLTHTSSLSDAKYYEIDFRTPGKDASLSLDALLEGYLAPDGAYYDAEKCFSTASPGARWDYCNIGIALLGHLVERISGQDLRVLARATLFAPLGMSSAAWTIADTPQAVAVTNYDIVDGRPSKVEPMGFPDYPVGTLRASAADLIRFVDASANGGEAAGVRILGEDAMAQMLTAVRPQGLASWLSGQGLGWQRSLIDGVQLFNHAGGDPGVFTFAFVDPATRSGLVVLTNVTTTSESMKAVKAIAGRVFAES</sequence>
<evidence type="ECO:0000313" key="3">
    <source>
        <dbReference type="EMBL" id="ASD27765.1"/>
    </source>
</evidence>
<dbReference type="Pfam" id="PF00144">
    <property type="entry name" value="Beta-lactamase"/>
    <property type="match status" value="1"/>
</dbReference>
<dbReference type="InterPro" id="IPR050789">
    <property type="entry name" value="Diverse_Enzym_Activities"/>
</dbReference>
<dbReference type="AlphaFoldDB" id="A0A1Z3M091"/>
<keyword evidence="1" id="KW-0732">Signal</keyword>
<reference evidence="3 4" key="1">
    <citation type="submission" date="2017-06" db="EMBL/GenBank/DDBJ databases">
        <title>Biodegradation of gentamicin by bacterial consortia AMQD4 in synthetic medium and raw gentamicin sewage.</title>
        <authorList>
            <person name="Chang H."/>
            <person name="Feng Y."/>
            <person name="Li Z."/>
            <person name="Xue J."/>
            <person name="Cheng D."/>
        </authorList>
    </citation>
    <scope>NUCLEOTIDE SEQUENCE [LARGE SCALE GENOMIC DNA]</scope>
    <source>
        <strain evidence="3 4">BZC3</strain>
    </source>
</reference>
<protein>
    <submittedName>
        <fullName evidence="3">Serine hydrolase</fullName>
    </submittedName>
</protein>